<feature type="transmembrane region" description="Helical" evidence="9">
    <location>
        <begin position="224"/>
        <end position="248"/>
    </location>
</feature>
<protein>
    <submittedName>
        <fullName evidence="12">Multidrug export ATP-binding/permease protein YgaD</fullName>
    </submittedName>
</protein>
<evidence type="ECO:0000259" key="11">
    <source>
        <dbReference type="PROSITE" id="PS50929"/>
    </source>
</evidence>
<dbReference type="SUPFAM" id="SSF52540">
    <property type="entry name" value="P-loop containing nucleoside triphosphate hydrolases"/>
    <property type="match status" value="1"/>
</dbReference>
<dbReference type="CDD" id="cd18550">
    <property type="entry name" value="ABC_6TM_exporter_like"/>
    <property type="match status" value="1"/>
</dbReference>
<dbReference type="FunFam" id="3.40.50.300:FF:000221">
    <property type="entry name" value="Multidrug ABC transporter ATP-binding protein"/>
    <property type="match status" value="1"/>
</dbReference>
<evidence type="ECO:0000256" key="7">
    <source>
        <dbReference type="ARBA" id="ARBA00022989"/>
    </source>
</evidence>
<dbReference type="GO" id="GO:0005886">
    <property type="term" value="C:plasma membrane"/>
    <property type="evidence" value="ECO:0007669"/>
    <property type="project" value="UniProtKB-SubCell"/>
</dbReference>
<reference evidence="12" key="1">
    <citation type="submission" date="2023-03" db="EMBL/GenBank/DDBJ databases">
        <authorList>
            <person name="Steffen K."/>
            <person name="Cardenas P."/>
        </authorList>
    </citation>
    <scope>NUCLEOTIDE SEQUENCE</scope>
</reference>
<dbReference type="InterPro" id="IPR003439">
    <property type="entry name" value="ABC_transporter-like_ATP-bd"/>
</dbReference>
<dbReference type="GO" id="GO:0016705">
    <property type="term" value="F:oxidoreductase activity, acting on paired donors, with incorporation or reduction of molecular oxygen"/>
    <property type="evidence" value="ECO:0007669"/>
    <property type="project" value="InterPro"/>
</dbReference>
<keyword evidence="4 9" id="KW-0812">Transmembrane</keyword>
<evidence type="ECO:0000256" key="3">
    <source>
        <dbReference type="ARBA" id="ARBA00022475"/>
    </source>
</evidence>
<dbReference type="InterPro" id="IPR011251">
    <property type="entry name" value="Luciferase-like_dom"/>
</dbReference>
<evidence type="ECO:0000256" key="6">
    <source>
        <dbReference type="ARBA" id="ARBA00022840"/>
    </source>
</evidence>
<name>A0AA35SBK9_GEOBA</name>
<dbReference type="InterPro" id="IPR039421">
    <property type="entry name" value="Type_1_exporter"/>
</dbReference>
<dbReference type="PANTHER" id="PTHR43394:SF1">
    <property type="entry name" value="ATP-BINDING CASSETTE SUB-FAMILY B MEMBER 10, MITOCHONDRIAL"/>
    <property type="match status" value="1"/>
</dbReference>
<keyword evidence="2" id="KW-0813">Transport</keyword>
<evidence type="ECO:0000256" key="2">
    <source>
        <dbReference type="ARBA" id="ARBA00022448"/>
    </source>
</evidence>
<dbReference type="Pfam" id="PF00005">
    <property type="entry name" value="ABC_tran"/>
    <property type="match status" value="1"/>
</dbReference>
<dbReference type="GO" id="GO:0016887">
    <property type="term" value="F:ATP hydrolysis activity"/>
    <property type="evidence" value="ECO:0007669"/>
    <property type="project" value="InterPro"/>
</dbReference>
<keyword evidence="7 9" id="KW-1133">Transmembrane helix</keyword>
<evidence type="ECO:0000313" key="12">
    <source>
        <dbReference type="EMBL" id="CAI8025666.1"/>
    </source>
</evidence>
<dbReference type="GO" id="GO:0005524">
    <property type="term" value="F:ATP binding"/>
    <property type="evidence" value="ECO:0007669"/>
    <property type="project" value="UniProtKB-KW"/>
</dbReference>
<sequence length="834" mass="91293">MEIGVSVPIVEIGDDFGALRDYIQAAEDLGYSHVRILDHVLGAVSEKHPEVPNFPYSHESYIHEPFTLMAYLAAVTKSIGLTTGILILPQRQTALVAKQAAEVDLLSGGRLRLGIGVGWNSVEYEALGVDFASRGSRCDEQIEVLRRLWTEDVIDFHGKYHDITHAGINPAPVQRPIPIWVGAGRGNAPTPPNAAIRRIGRLADGYFPMMPGLVRRISAAFYPYWPRVLAIGLLILVTAGLGVVNPVLIQVMFDSALFVPGGPNMDLVWNIAAVMGGVVVVTGSLGVLQTWLTQQIGQRVMRDLRDRLYSHLQSLSLGFFTSTRTGEIQSRVANDVAGIRVVVTGTVSNILSNIVILVSTLIAMFVLSWELTLVAAGITPVFAVFSYWVGKRRRAMSSLVQESTAEMTAITQETLSVSGVMLTRLFGAQQREIERFRQQNVRLSDLEIRREMTGQTIWAGIQIFFSLSPVVIYVLAGYLLYGSFGPSGVSAGTIVAFTTLQTRLYFPISTLLRTSVELQSSLALFERIFSYLDIRPEIVDAPDAIEFPADRVAGAVSFQNVRVNYKSPLQTEDGEDDETNEPETAWALDGVSFEVKPGQLAALVGPSGAGKTTISYLIPRLYDATSGLVTIDGVDVRRITLESLAGMVGYVSQESYLFHASIRENLTYGNPDATDAEMHAAAQAAYIHERIMQFPGGYETVVGERGYRLSGGERQRLSIARVILHHPRLMILDEATSALDTASERYVQAALEPLMKGRTTIAIAHRLSTILAADIIYVVDKGRIVERGTHSELLAQRGLYAELYELQYESGGVECICEDGVMLSNGNVRLPVSV</sequence>
<organism evidence="12 13">
    <name type="scientific">Geodia barretti</name>
    <name type="common">Barrett's horny sponge</name>
    <dbReference type="NCBI Taxonomy" id="519541"/>
    <lineage>
        <taxon>Eukaryota</taxon>
        <taxon>Metazoa</taxon>
        <taxon>Porifera</taxon>
        <taxon>Demospongiae</taxon>
        <taxon>Heteroscleromorpha</taxon>
        <taxon>Tetractinellida</taxon>
        <taxon>Astrophorina</taxon>
        <taxon>Geodiidae</taxon>
        <taxon>Geodia</taxon>
    </lineage>
</organism>
<dbReference type="AlphaFoldDB" id="A0AA35SBK9"/>
<evidence type="ECO:0000256" key="4">
    <source>
        <dbReference type="ARBA" id="ARBA00022692"/>
    </source>
</evidence>
<feature type="transmembrane region" description="Helical" evidence="9">
    <location>
        <begin position="457"/>
        <end position="481"/>
    </location>
</feature>
<keyword evidence="3" id="KW-1003">Cell membrane</keyword>
<dbReference type="PROSITE" id="PS00211">
    <property type="entry name" value="ABC_TRANSPORTER_1"/>
    <property type="match status" value="1"/>
</dbReference>
<dbReference type="EMBL" id="CASHTH010002175">
    <property type="protein sequence ID" value="CAI8025666.1"/>
    <property type="molecule type" value="Genomic_DNA"/>
</dbReference>
<evidence type="ECO:0000256" key="5">
    <source>
        <dbReference type="ARBA" id="ARBA00022741"/>
    </source>
</evidence>
<keyword evidence="5" id="KW-0547">Nucleotide-binding</keyword>
<dbReference type="InterPro" id="IPR036661">
    <property type="entry name" value="Luciferase-like_sf"/>
</dbReference>
<dbReference type="Gene3D" id="3.40.50.300">
    <property type="entry name" value="P-loop containing nucleotide triphosphate hydrolases"/>
    <property type="match status" value="1"/>
</dbReference>
<dbReference type="InterPro" id="IPR011527">
    <property type="entry name" value="ABC1_TM_dom"/>
</dbReference>
<keyword evidence="8 9" id="KW-0472">Membrane</keyword>
<dbReference type="SUPFAM" id="SSF51679">
    <property type="entry name" value="Bacterial luciferase-like"/>
    <property type="match status" value="1"/>
</dbReference>
<evidence type="ECO:0000256" key="9">
    <source>
        <dbReference type="SAM" id="Phobius"/>
    </source>
</evidence>
<feature type="domain" description="ABC transporter" evidence="10">
    <location>
        <begin position="569"/>
        <end position="806"/>
    </location>
</feature>
<feature type="transmembrane region" description="Helical" evidence="9">
    <location>
        <begin position="350"/>
        <end position="367"/>
    </location>
</feature>
<comment type="caution">
    <text evidence="12">The sequence shown here is derived from an EMBL/GenBank/DDBJ whole genome shotgun (WGS) entry which is preliminary data.</text>
</comment>
<dbReference type="InterPro" id="IPR027417">
    <property type="entry name" value="P-loop_NTPase"/>
</dbReference>
<keyword evidence="13" id="KW-1185">Reference proteome</keyword>
<feature type="transmembrane region" description="Helical" evidence="9">
    <location>
        <begin position="373"/>
        <end position="390"/>
    </location>
</feature>
<keyword evidence="6 12" id="KW-0067">ATP-binding</keyword>
<dbReference type="SMART" id="SM00382">
    <property type="entry name" value="AAA"/>
    <property type="match status" value="1"/>
</dbReference>
<accession>A0AA35SBK9</accession>
<dbReference type="InterPro" id="IPR036640">
    <property type="entry name" value="ABC1_TM_sf"/>
</dbReference>
<dbReference type="InterPro" id="IPR017871">
    <property type="entry name" value="ABC_transporter-like_CS"/>
</dbReference>
<dbReference type="InterPro" id="IPR019921">
    <property type="entry name" value="Lucif-like_OxRdtase_Rv2161c"/>
</dbReference>
<dbReference type="GO" id="GO:0015421">
    <property type="term" value="F:ABC-type oligopeptide transporter activity"/>
    <property type="evidence" value="ECO:0007669"/>
    <property type="project" value="TreeGrafter"/>
</dbReference>
<dbReference type="NCBIfam" id="TIGR03619">
    <property type="entry name" value="F420_Rv2161c"/>
    <property type="match status" value="1"/>
</dbReference>
<evidence type="ECO:0000256" key="1">
    <source>
        <dbReference type="ARBA" id="ARBA00004651"/>
    </source>
</evidence>
<feature type="transmembrane region" description="Helical" evidence="9">
    <location>
        <begin position="268"/>
        <end position="292"/>
    </location>
</feature>
<dbReference type="InterPro" id="IPR003593">
    <property type="entry name" value="AAA+_ATPase"/>
</dbReference>
<evidence type="ECO:0000256" key="8">
    <source>
        <dbReference type="ARBA" id="ARBA00023136"/>
    </source>
</evidence>
<dbReference type="Pfam" id="PF00296">
    <property type="entry name" value="Bac_luciferase"/>
    <property type="match status" value="1"/>
</dbReference>
<dbReference type="PANTHER" id="PTHR43394">
    <property type="entry name" value="ATP-DEPENDENT PERMEASE MDL1, MITOCHONDRIAL"/>
    <property type="match status" value="1"/>
</dbReference>
<dbReference type="Pfam" id="PF00664">
    <property type="entry name" value="ABC_membrane"/>
    <property type="match status" value="1"/>
</dbReference>
<dbReference type="Gene3D" id="3.20.20.30">
    <property type="entry name" value="Luciferase-like domain"/>
    <property type="match status" value="1"/>
</dbReference>
<comment type="subcellular location">
    <subcellularLocation>
        <location evidence="1">Cell membrane</location>
        <topology evidence="1">Multi-pass membrane protein</topology>
    </subcellularLocation>
</comment>
<dbReference type="SUPFAM" id="SSF90123">
    <property type="entry name" value="ABC transporter transmembrane region"/>
    <property type="match status" value="1"/>
</dbReference>
<proteinExistence type="predicted"/>
<dbReference type="Gene3D" id="1.20.1560.10">
    <property type="entry name" value="ABC transporter type 1, transmembrane domain"/>
    <property type="match status" value="1"/>
</dbReference>
<dbReference type="PROSITE" id="PS50893">
    <property type="entry name" value="ABC_TRANSPORTER_2"/>
    <property type="match status" value="1"/>
</dbReference>
<dbReference type="Proteomes" id="UP001174909">
    <property type="component" value="Unassembled WGS sequence"/>
</dbReference>
<evidence type="ECO:0000259" key="10">
    <source>
        <dbReference type="PROSITE" id="PS50893"/>
    </source>
</evidence>
<gene>
    <name evidence="12" type="ORF">GBAR_LOCUS14801</name>
</gene>
<dbReference type="PROSITE" id="PS50929">
    <property type="entry name" value="ABC_TM1F"/>
    <property type="match status" value="1"/>
</dbReference>
<feature type="domain" description="ABC transmembrane type-1" evidence="11">
    <location>
        <begin position="229"/>
        <end position="520"/>
    </location>
</feature>
<feature type="transmembrane region" description="Helical" evidence="9">
    <location>
        <begin position="68"/>
        <end position="88"/>
    </location>
</feature>
<evidence type="ECO:0000313" key="13">
    <source>
        <dbReference type="Proteomes" id="UP001174909"/>
    </source>
</evidence>